<evidence type="ECO:0000256" key="5">
    <source>
        <dbReference type="ARBA" id="ARBA00023136"/>
    </source>
</evidence>
<dbReference type="InterPro" id="IPR037185">
    <property type="entry name" value="EmrE-like"/>
</dbReference>
<keyword evidence="4 6" id="KW-1133">Transmembrane helix</keyword>
<dbReference type="GO" id="GO:0005886">
    <property type="term" value="C:plasma membrane"/>
    <property type="evidence" value="ECO:0007669"/>
    <property type="project" value="UniProtKB-SubCell"/>
</dbReference>
<feature type="transmembrane region" description="Helical" evidence="6">
    <location>
        <begin position="63"/>
        <end position="82"/>
    </location>
</feature>
<proteinExistence type="predicted"/>
<keyword evidence="5 6" id="KW-0472">Membrane</keyword>
<feature type="domain" description="EamA" evidence="7">
    <location>
        <begin position="32"/>
        <end position="170"/>
    </location>
</feature>
<organism evidence="8 9">
    <name type="scientific">Adhaeribacter aerolatus</name>
    <dbReference type="NCBI Taxonomy" id="670289"/>
    <lineage>
        <taxon>Bacteria</taxon>
        <taxon>Pseudomonadati</taxon>
        <taxon>Bacteroidota</taxon>
        <taxon>Cytophagia</taxon>
        <taxon>Cytophagales</taxon>
        <taxon>Hymenobacteraceae</taxon>
        <taxon>Adhaeribacter</taxon>
    </lineage>
</organism>
<evidence type="ECO:0000256" key="1">
    <source>
        <dbReference type="ARBA" id="ARBA00004651"/>
    </source>
</evidence>
<feature type="transmembrane region" description="Helical" evidence="6">
    <location>
        <begin position="302"/>
        <end position="320"/>
    </location>
</feature>
<evidence type="ECO:0000313" key="8">
    <source>
        <dbReference type="EMBL" id="GEO04224.1"/>
    </source>
</evidence>
<feature type="transmembrane region" description="Helical" evidence="6">
    <location>
        <begin position="156"/>
        <end position="176"/>
    </location>
</feature>
<protein>
    <submittedName>
        <fullName evidence="8">Permease</fullName>
    </submittedName>
</protein>
<feature type="transmembrane region" description="Helical" evidence="6">
    <location>
        <begin position="212"/>
        <end position="234"/>
    </location>
</feature>
<dbReference type="InterPro" id="IPR051258">
    <property type="entry name" value="Diverse_Substrate_Transporter"/>
</dbReference>
<evidence type="ECO:0000256" key="4">
    <source>
        <dbReference type="ARBA" id="ARBA00022989"/>
    </source>
</evidence>
<feature type="transmembrane region" description="Helical" evidence="6">
    <location>
        <begin position="246"/>
        <end position="265"/>
    </location>
</feature>
<dbReference type="Proteomes" id="UP000321532">
    <property type="component" value="Unassembled WGS sequence"/>
</dbReference>
<evidence type="ECO:0000256" key="2">
    <source>
        <dbReference type="ARBA" id="ARBA00022475"/>
    </source>
</evidence>
<feature type="domain" description="EamA" evidence="7">
    <location>
        <begin position="184"/>
        <end position="319"/>
    </location>
</feature>
<dbReference type="EMBL" id="BJYS01000013">
    <property type="protein sequence ID" value="GEO04224.1"/>
    <property type="molecule type" value="Genomic_DNA"/>
</dbReference>
<sequence length="323" mass="35300">MLYDTRPNATHKIRMLQKISTHSGLNMRQVGGALLVFLSAVCFSSKAIMVKLAYRYHVDSVSLLTLRMAFSVPVFLIVGYLSKANKGEQHTEINAKDYFWLVLMGFVGYYLSSLFDFLGLQYITAGLERLILFIYPTLVVVLSAIFLGKPISRNQFIALGLTYAGVLLVLVGDVHTESQANMIKGGLLIFISAVTYATYLMGSGQLIPKFGAVRFTSYAMTLAALGVFAHYLIAGQHHLLQLPMPVYGYSFLMAMIATVAPAYLLSEGIRMVGAGNASIIASIGPISTIILAYIFLGEQVSFIQMVGTLIVLAGIILITLRKN</sequence>
<dbReference type="InterPro" id="IPR000620">
    <property type="entry name" value="EamA_dom"/>
</dbReference>
<dbReference type="SUPFAM" id="SSF103481">
    <property type="entry name" value="Multidrug resistance efflux transporter EmrE"/>
    <property type="match status" value="2"/>
</dbReference>
<keyword evidence="3 6" id="KW-0812">Transmembrane</keyword>
<evidence type="ECO:0000313" key="9">
    <source>
        <dbReference type="Proteomes" id="UP000321532"/>
    </source>
</evidence>
<feature type="transmembrane region" description="Helical" evidence="6">
    <location>
        <begin position="98"/>
        <end position="118"/>
    </location>
</feature>
<keyword evidence="9" id="KW-1185">Reference proteome</keyword>
<accession>A0A512AX01</accession>
<evidence type="ECO:0000256" key="6">
    <source>
        <dbReference type="SAM" id="Phobius"/>
    </source>
</evidence>
<evidence type="ECO:0000256" key="3">
    <source>
        <dbReference type="ARBA" id="ARBA00022692"/>
    </source>
</evidence>
<dbReference type="AlphaFoldDB" id="A0A512AX01"/>
<name>A0A512AX01_9BACT</name>
<dbReference type="Gene3D" id="1.10.3730.20">
    <property type="match status" value="1"/>
</dbReference>
<dbReference type="Pfam" id="PF00892">
    <property type="entry name" value="EamA"/>
    <property type="match status" value="2"/>
</dbReference>
<evidence type="ECO:0000259" key="7">
    <source>
        <dbReference type="Pfam" id="PF00892"/>
    </source>
</evidence>
<keyword evidence="2" id="KW-1003">Cell membrane</keyword>
<comment type="subcellular location">
    <subcellularLocation>
        <location evidence="1">Cell membrane</location>
        <topology evidence="1">Multi-pass membrane protein</topology>
    </subcellularLocation>
</comment>
<feature type="transmembrane region" description="Helical" evidence="6">
    <location>
        <begin position="130"/>
        <end position="147"/>
    </location>
</feature>
<gene>
    <name evidence="8" type="ORF">AAE02nite_18880</name>
</gene>
<reference evidence="8 9" key="1">
    <citation type="submission" date="2019-07" db="EMBL/GenBank/DDBJ databases">
        <title>Whole genome shotgun sequence of Adhaeribacter aerolatus NBRC 106133.</title>
        <authorList>
            <person name="Hosoyama A."/>
            <person name="Uohara A."/>
            <person name="Ohji S."/>
            <person name="Ichikawa N."/>
        </authorList>
    </citation>
    <scope>NUCLEOTIDE SEQUENCE [LARGE SCALE GENOMIC DNA]</scope>
    <source>
        <strain evidence="8 9">NBRC 106133</strain>
    </source>
</reference>
<comment type="caution">
    <text evidence="8">The sequence shown here is derived from an EMBL/GenBank/DDBJ whole genome shotgun (WGS) entry which is preliminary data.</text>
</comment>
<dbReference type="PANTHER" id="PTHR42920">
    <property type="entry name" value="OS03G0707200 PROTEIN-RELATED"/>
    <property type="match status" value="1"/>
</dbReference>
<feature type="transmembrane region" description="Helical" evidence="6">
    <location>
        <begin position="182"/>
        <end position="200"/>
    </location>
</feature>
<dbReference type="PANTHER" id="PTHR42920:SF5">
    <property type="entry name" value="EAMA DOMAIN-CONTAINING PROTEIN"/>
    <property type="match status" value="1"/>
</dbReference>
<feature type="transmembrane region" description="Helical" evidence="6">
    <location>
        <begin position="277"/>
        <end position="296"/>
    </location>
</feature>